<feature type="region of interest" description="Disordered" evidence="1">
    <location>
        <begin position="236"/>
        <end position="258"/>
    </location>
</feature>
<accession>A0A7S3GC05</accession>
<name>A0A7S3GC05_9EUKA</name>
<dbReference type="EMBL" id="HBIB01035866">
    <property type="protein sequence ID" value="CAE0260968.1"/>
    <property type="molecule type" value="Transcribed_RNA"/>
</dbReference>
<evidence type="ECO:0000256" key="1">
    <source>
        <dbReference type="SAM" id="MobiDB-lite"/>
    </source>
</evidence>
<protein>
    <submittedName>
        <fullName evidence="2">Uncharacterized protein</fullName>
    </submittedName>
</protein>
<dbReference type="AlphaFoldDB" id="A0A7S3GC05"/>
<reference evidence="2" key="1">
    <citation type="submission" date="2021-01" db="EMBL/GenBank/DDBJ databases">
        <authorList>
            <person name="Corre E."/>
            <person name="Pelletier E."/>
            <person name="Niang G."/>
            <person name="Scheremetjew M."/>
            <person name="Finn R."/>
            <person name="Kale V."/>
            <person name="Holt S."/>
            <person name="Cochrane G."/>
            <person name="Meng A."/>
            <person name="Brown T."/>
            <person name="Cohen L."/>
        </authorList>
    </citation>
    <scope>NUCLEOTIDE SEQUENCE</scope>
    <source>
        <strain evidence="2">NIES-2562</strain>
    </source>
</reference>
<sequence length="258" mass="29365">MGEEKKGLTWVPVIADDMAFLDEQGRPDKELIEKMTGKGFAEQFRAFSVFGGFDKSRSKDYLDAIERVDEKVPGLAKNEIEETKAIARLQHLGTVPEMVGKGGDKGKKTSLLLRQARAHIMQHHPEDAAKAYMEALRFEHMCLQALKGLVALSNSTSASELHEFIRDRRIWSSSFAKFPRDQLPPILTRILNDDFIEKLIVEVKLPRREDTGSFLCDDMEKEVEDFCSSCLDNLKKTKEEREEEEQSSGRDRSNPMSL</sequence>
<proteinExistence type="predicted"/>
<evidence type="ECO:0000313" key="2">
    <source>
        <dbReference type="EMBL" id="CAE0260968.1"/>
    </source>
</evidence>
<feature type="compositionally biased region" description="Basic and acidic residues" evidence="1">
    <location>
        <begin position="247"/>
        <end position="258"/>
    </location>
</feature>
<gene>
    <name evidence="2" type="ORF">PBIL07802_LOCUS23257</name>
</gene>
<organism evidence="2">
    <name type="scientific">Palpitomonas bilix</name>
    <dbReference type="NCBI Taxonomy" id="652834"/>
    <lineage>
        <taxon>Eukaryota</taxon>
        <taxon>Eukaryota incertae sedis</taxon>
    </lineage>
</organism>